<dbReference type="PROSITE" id="PS00671">
    <property type="entry name" value="D_2_HYDROXYACID_DH_3"/>
    <property type="match status" value="1"/>
</dbReference>
<dbReference type="Pfam" id="PF00389">
    <property type="entry name" value="2-Hacid_dh"/>
    <property type="match status" value="1"/>
</dbReference>
<evidence type="ECO:0000313" key="7">
    <source>
        <dbReference type="Proteomes" id="UP000318138"/>
    </source>
</evidence>
<dbReference type="Proteomes" id="UP000318138">
    <property type="component" value="Chromosome"/>
</dbReference>
<dbReference type="InterPro" id="IPR050223">
    <property type="entry name" value="D-isomer_2-hydroxyacid_DH"/>
</dbReference>
<evidence type="ECO:0000256" key="1">
    <source>
        <dbReference type="ARBA" id="ARBA00005854"/>
    </source>
</evidence>
<name>A0A859FIT4_9BACI</name>
<dbReference type="GO" id="GO:0051287">
    <property type="term" value="F:NAD binding"/>
    <property type="evidence" value="ECO:0007669"/>
    <property type="project" value="InterPro"/>
</dbReference>
<evidence type="ECO:0000259" key="5">
    <source>
        <dbReference type="Pfam" id="PF02826"/>
    </source>
</evidence>
<dbReference type="InterPro" id="IPR006140">
    <property type="entry name" value="D-isomer_DH_NAD-bd"/>
</dbReference>
<feature type="domain" description="D-isomer specific 2-hydroxyacid dehydrogenase catalytic" evidence="4">
    <location>
        <begin position="6"/>
        <end position="318"/>
    </location>
</feature>
<dbReference type="InterPro" id="IPR036291">
    <property type="entry name" value="NAD(P)-bd_dom_sf"/>
</dbReference>
<proteinExistence type="inferred from homology"/>
<dbReference type="PANTHER" id="PTHR10996">
    <property type="entry name" value="2-HYDROXYACID DEHYDROGENASE-RELATED"/>
    <property type="match status" value="1"/>
</dbReference>
<dbReference type="InterPro" id="IPR006139">
    <property type="entry name" value="D-isomer_2_OHA_DH_cat_dom"/>
</dbReference>
<dbReference type="Gene3D" id="3.40.50.720">
    <property type="entry name" value="NAD(P)-binding Rossmann-like Domain"/>
    <property type="match status" value="2"/>
</dbReference>
<evidence type="ECO:0000259" key="4">
    <source>
        <dbReference type="Pfam" id="PF00389"/>
    </source>
</evidence>
<keyword evidence="7" id="KW-1185">Reference proteome</keyword>
<dbReference type="PROSITE" id="PS00065">
    <property type="entry name" value="D_2_HYDROXYACID_DH_1"/>
    <property type="match status" value="1"/>
</dbReference>
<dbReference type="SUPFAM" id="SSF51735">
    <property type="entry name" value="NAD(P)-binding Rossmann-fold domains"/>
    <property type="match status" value="1"/>
</dbReference>
<dbReference type="GO" id="GO:0005829">
    <property type="term" value="C:cytosol"/>
    <property type="evidence" value="ECO:0007669"/>
    <property type="project" value="TreeGrafter"/>
</dbReference>
<keyword evidence="2 3" id="KW-0560">Oxidoreductase</keyword>
<evidence type="ECO:0000256" key="2">
    <source>
        <dbReference type="ARBA" id="ARBA00023002"/>
    </source>
</evidence>
<gene>
    <name evidence="6" type="ORF">FLK61_36705</name>
</gene>
<dbReference type="FunFam" id="3.40.50.720:FF:000462">
    <property type="entry name" value="Glyoxylate reductase (NADP+)"/>
    <property type="match status" value="1"/>
</dbReference>
<sequence>MDTKRIFVTRKLPEETLHLLRKTYTVEMWEEEETPCPRELLLEKASQASGLITMLSDKIDQELIKQSPHLQVVANLAVGHDNIDVEYAKGKNITVCNTPDVLTETTADLGFSLLMATARRIVEADTYVREDKWQNWGPFLMAGSDIHDKTLGIIGMGRIGSAVARRAKGFNMEILYHNRSQNEDLEQELGATFISDLKTLAERSDFVMCVVPLTPDTEGLLNSEFFSHMKSDGIFVNISRGTVVDEPALVEALESGQIKAAGLDVFASEPIRADHPLVKLDNVVLLPHIGSGSIETRERMAKLTAKNVACVLAGEEAITPL</sequence>
<protein>
    <submittedName>
        <fullName evidence="6">D-glycerate dehydrogenase</fullName>
    </submittedName>
</protein>
<comment type="similarity">
    <text evidence="1 3">Belongs to the D-isomer specific 2-hydroxyacid dehydrogenase family.</text>
</comment>
<evidence type="ECO:0000256" key="3">
    <source>
        <dbReference type="RuleBase" id="RU003719"/>
    </source>
</evidence>
<dbReference type="InterPro" id="IPR029753">
    <property type="entry name" value="D-isomer_DH_CS"/>
</dbReference>
<dbReference type="GO" id="GO:0030267">
    <property type="term" value="F:glyoxylate reductase (NADPH) activity"/>
    <property type="evidence" value="ECO:0007669"/>
    <property type="project" value="TreeGrafter"/>
</dbReference>
<dbReference type="KEGG" id="psua:FLK61_36705"/>
<dbReference type="EMBL" id="CP041372">
    <property type="protein sequence ID" value="QKS72185.1"/>
    <property type="molecule type" value="Genomic_DNA"/>
</dbReference>
<organism evidence="6 7">
    <name type="scientific">Paenalkalicoccus suaedae</name>
    <dbReference type="NCBI Taxonomy" id="2592382"/>
    <lineage>
        <taxon>Bacteria</taxon>
        <taxon>Bacillati</taxon>
        <taxon>Bacillota</taxon>
        <taxon>Bacilli</taxon>
        <taxon>Bacillales</taxon>
        <taxon>Bacillaceae</taxon>
        <taxon>Paenalkalicoccus</taxon>
    </lineage>
</organism>
<dbReference type="GO" id="GO:0016618">
    <property type="term" value="F:hydroxypyruvate reductase [NAD(P)H] activity"/>
    <property type="evidence" value="ECO:0007669"/>
    <property type="project" value="TreeGrafter"/>
</dbReference>
<reference evidence="7" key="1">
    <citation type="submission" date="2019-07" db="EMBL/GenBank/DDBJ databases">
        <title>Bacillus alkalisoli sp. nov. isolated from saline soil.</title>
        <authorList>
            <person name="Sun J.-Q."/>
            <person name="Xu L."/>
        </authorList>
    </citation>
    <scope>NUCLEOTIDE SEQUENCE [LARGE SCALE GENOMIC DNA]</scope>
    <source>
        <strain evidence="7">M4U3P1</strain>
    </source>
</reference>
<feature type="domain" description="D-isomer specific 2-hydroxyacid dehydrogenase NAD-binding" evidence="5">
    <location>
        <begin position="111"/>
        <end position="290"/>
    </location>
</feature>
<dbReference type="PANTHER" id="PTHR10996:SF283">
    <property type="entry name" value="GLYOXYLATE_HYDROXYPYRUVATE REDUCTASE B"/>
    <property type="match status" value="1"/>
</dbReference>
<evidence type="ECO:0000313" key="6">
    <source>
        <dbReference type="EMBL" id="QKS72185.1"/>
    </source>
</evidence>
<dbReference type="InterPro" id="IPR029752">
    <property type="entry name" value="D-isomer_DH_CS1"/>
</dbReference>
<dbReference type="RefSeq" id="WP_176010170.1">
    <property type="nucleotide sequence ID" value="NZ_CP041372.2"/>
</dbReference>
<dbReference type="AlphaFoldDB" id="A0A859FIT4"/>
<dbReference type="CDD" id="cd05301">
    <property type="entry name" value="GDH"/>
    <property type="match status" value="1"/>
</dbReference>
<dbReference type="Pfam" id="PF02826">
    <property type="entry name" value="2-Hacid_dh_C"/>
    <property type="match status" value="1"/>
</dbReference>
<accession>A0A859FIT4</accession>
<dbReference type="SUPFAM" id="SSF52283">
    <property type="entry name" value="Formate/glycerate dehydrogenase catalytic domain-like"/>
    <property type="match status" value="1"/>
</dbReference>